<evidence type="ECO:0000313" key="1">
    <source>
        <dbReference type="EMBL" id="VAW52274.1"/>
    </source>
</evidence>
<name>A0A3B0X8H9_9ZZZZ</name>
<dbReference type="AlphaFoldDB" id="A0A3B0X8H9"/>
<sequence>MIEINPDKIELDKEMESRDLDESPIDLLEKIKVEGRVWDDLSEQYGVDNPDPPWRIALECTCDALANGYTSPFNICRPVEEREPLNDTKIDAIERRWEEDKLVDEHYAEVPFPERQLLALAHSMIRRGIINEDELAKHMKTVDKRLHMV</sequence>
<dbReference type="Gene3D" id="1.10.472.20">
    <property type="entry name" value="Nitrile hydratase, beta subunit"/>
    <property type="match status" value="1"/>
</dbReference>
<protein>
    <submittedName>
        <fullName evidence="1">Uncharacterized protein</fullName>
    </submittedName>
</protein>
<proteinExistence type="predicted"/>
<dbReference type="EMBL" id="UOFE01000026">
    <property type="protein sequence ID" value="VAW52274.1"/>
    <property type="molecule type" value="Genomic_DNA"/>
</dbReference>
<organism evidence="1">
    <name type="scientific">hydrothermal vent metagenome</name>
    <dbReference type="NCBI Taxonomy" id="652676"/>
    <lineage>
        <taxon>unclassified sequences</taxon>
        <taxon>metagenomes</taxon>
        <taxon>ecological metagenomes</taxon>
    </lineage>
</organism>
<reference evidence="1" key="1">
    <citation type="submission" date="2018-06" db="EMBL/GenBank/DDBJ databases">
        <authorList>
            <person name="Zhirakovskaya E."/>
        </authorList>
    </citation>
    <scope>NUCLEOTIDE SEQUENCE</scope>
</reference>
<accession>A0A3B0X8H9</accession>
<dbReference type="InterPro" id="IPR042262">
    <property type="entry name" value="CN_hydtase_beta_C"/>
</dbReference>
<gene>
    <name evidence="1" type="ORF">MNBD_GAMMA05-143</name>
</gene>